<dbReference type="PANTHER" id="PTHR14186:SF26">
    <property type="entry name" value="KAZAL TYPE SERINE PEPTIDASE INHIBITOR DOMAIN 1"/>
    <property type="match status" value="1"/>
</dbReference>
<dbReference type="Pfam" id="PF07679">
    <property type="entry name" value="I-set"/>
    <property type="match status" value="1"/>
</dbReference>
<evidence type="ECO:0000256" key="5">
    <source>
        <dbReference type="ARBA" id="ARBA00023319"/>
    </source>
</evidence>
<protein>
    <recommendedName>
        <fullName evidence="13">Kazal-type serine protease inhibitor domain-containing protein 1-like</fullName>
    </recommendedName>
</protein>
<feature type="domain" description="Ig-like" evidence="8">
    <location>
        <begin position="161"/>
        <end position="258"/>
    </location>
</feature>
<feature type="chain" id="PRO_5039622861" description="Kazal-type serine protease inhibitor domain-containing protein 1-like" evidence="7">
    <location>
        <begin position="23"/>
        <end position="301"/>
    </location>
</feature>
<evidence type="ECO:0000256" key="4">
    <source>
        <dbReference type="ARBA" id="ARBA00023157"/>
    </source>
</evidence>
<evidence type="ECO:0000259" key="10">
    <source>
        <dbReference type="PROSITE" id="PS51465"/>
    </source>
</evidence>
<dbReference type="SMART" id="SM00121">
    <property type="entry name" value="IB"/>
    <property type="match status" value="1"/>
</dbReference>
<dbReference type="PROSITE" id="PS50835">
    <property type="entry name" value="IG_LIKE"/>
    <property type="match status" value="1"/>
</dbReference>
<feature type="compositionally biased region" description="Basic and acidic residues" evidence="6">
    <location>
        <begin position="277"/>
        <end position="289"/>
    </location>
</feature>
<evidence type="ECO:0000256" key="7">
    <source>
        <dbReference type="SAM" id="SignalP"/>
    </source>
</evidence>
<dbReference type="InterPro" id="IPR009030">
    <property type="entry name" value="Growth_fac_rcpt_cys_sf"/>
</dbReference>
<dbReference type="Gene3D" id="3.30.60.30">
    <property type="match status" value="1"/>
</dbReference>
<dbReference type="GO" id="GO:0005520">
    <property type="term" value="F:insulin-like growth factor binding"/>
    <property type="evidence" value="ECO:0007669"/>
    <property type="project" value="InterPro"/>
</dbReference>
<dbReference type="SMART" id="SM00280">
    <property type="entry name" value="KAZAL"/>
    <property type="match status" value="1"/>
</dbReference>
<comment type="subcellular location">
    <subcellularLocation>
        <location evidence="1">Secreted</location>
    </subcellularLocation>
</comment>
<dbReference type="InterPro" id="IPR000867">
    <property type="entry name" value="IGFBP-like"/>
</dbReference>
<dbReference type="Pfam" id="PF00219">
    <property type="entry name" value="IGFBP"/>
    <property type="match status" value="1"/>
</dbReference>
<evidence type="ECO:0000259" key="9">
    <source>
        <dbReference type="PROSITE" id="PS51323"/>
    </source>
</evidence>
<organism evidence="11 12">
    <name type="scientific">Anguilla anguilla</name>
    <name type="common">European freshwater eel</name>
    <name type="synonym">Muraena anguilla</name>
    <dbReference type="NCBI Taxonomy" id="7936"/>
    <lineage>
        <taxon>Eukaryota</taxon>
        <taxon>Metazoa</taxon>
        <taxon>Chordata</taxon>
        <taxon>Craniata</taxon>
        <taxon>Vertebrata</taxon>
        <taxon>Euteleostomi</taxon>
        <taxon>Actinopterygii</taxon>
        <taxon>Neopterygii</taxon>
        <taxon>Teleostei</taxon>
        <taxon>Anguilliformes</taxon>
        <taxon>Anguillidae</taxon>
        <taxon>Anguilla</taxon>
    </lineage>
</organism>
<feature type="domain" description="IGFBP N-terminal" evidence="9">
    <location>
        <begin position="36"/>
        <end position="119"/>
    </location>
</feature>
<dbReference type="Proteomes" id="UP001044222">
    <property type="component" value="Unassembled WGS sequence"/>
</dbReference>
<dbReference type="AlphaFoldDB" id="A0A9D3N1W7"/>
<dbReference type="GO" id="GO:0005615">
    <property type="term" value="C:extracellular space"/>
    <property type="evidence" value="ECO:0007669"/>
    <property type="project" value="TreeGrafter"/>
</dbReference>
<dbReference type="InterPro" id="IPR013098">
    <property type="entry name" value="Ig_I-set"/>
</dbReference>
<evidence type="ECO:0000256" key="3">
    <source>
        <dbReference type="ARBA" id="ARBA00022729"/>
    </source>
</evidence>
<proteinExistence type="predicted"/>
<evidence type="ECO:0000256" key="1">
    <source>
        <dbReference type="ARBA" id="ARBA00004613"/>
    </source>
</evidence>
<dbReference type="Gene3D" id="4.10.40.20">
    <property type="match status" value="1"/>
</dbReference>
<keyword evidence="12" id="KW-1185">Reference proteome</keyword>
<keyword evidence="5" id="KW-0393">Immunoglobulin domain</keyword>
<dbReference type="InterPro" id="IPR002350">
    <property type="entry name" value="Kazal_dom"/>
</dbReference>
<reference evidence="11" key="1">
    <citation type="submission" date="2021-01" db="EMBL/GenBank/DDBJ databases">
        <title>A chromosome-scale assembly of European eel, Anguilla anguilla.</title>
        <authorList>
            <person name="Henkel C."/>
            <person name="Jong-Raadsen S.A."/>
            <person name="Dufour S."/>
            <person name="Weltzien F.-A."/>
            <person name="Palstra A.P."/>
            <person name="Pelster B."/>
            <person name="Spaink H.P."/>
            <person name="Van Den Thillart G.E."/>
            <person name="Jansen H."/>
            <person name="Zahm M."/>
            <person name="Klopp C."/>
            <person name="Cedric C."/>
            <person name="Louis A."/>
            <person name="Berthelot C."/>
            <person name="Parey E."/>
            <person name="Roest Crollius H."/>
            <person name="Montfort J."/>
            <person name="Robinson-Rechavi M."/>
            <person name="Bucao C."/>
            <person name="Bouchez O."/>
            <person name="Gislard M."/>
            <person name="Lluch J."/>
            <person name="Milhes M."/>
            <person name="Lampietro C."/>
            <person name="Lopez Roques C."/>
            <person name="Donnadieu C."/>
            <person name="Braasch I."/>
            <person name="Desvignes T."/>
            <person name="Postlethwait J."/>
            <person name="Bobe J."/>
            <person name="Guiguen Y."/>
            <person name="Dirks R."/>
        </authorList>
    </citation>
    <scope>NUCLEOTIDE SEQUENCE</scope>
    <source>
        <strain evidence="11">Tag_6206</strain>
        <tissue evidence="11">Liver</tissue>
    </source>
</reference>
<dbReference type="PROSITE" id="PS51465">
    <property type="entry name" value="KAZAL_2"/>
    <property type="match status" value="1"/>
</dbReference>
<keyword evidence="2" id="KW-0964">Secreted</keyword>
<dbReference type="InterPro" id="IPR003598">
    <property type="entry name" value="Ig_sub2"/>
</dbReference>
<feature type="domain" description="Kazal-like" evidence="10">
    <location>
        <begin position="91"/>
        <end position="159"/>
    </location>
</feature>
<dbReference type="InterPro" id="IPR036179">
    <property type="entry name" value="Ig-like_dom_sf"/>
</dbReference>
<dbReference type="InterPro" id="IPR007110">
    <property type="entry name" value="Ig-like_dom"/>
</dbReference>
<dbReference type="GO" id="GO:0009966">
    <property type="term" value="P:regulation of signal transduction"/>
    <property type="evidence" value="ECO:0007669"/>
    <property type="project" value="TreeGrafter"/>
</dbReference>
<dbReference type="InterPro" id="IPR036058">
    <property type="entry name" value="Kazal_dom_sf"/>
</dbReference>
<dbReference type="PANTHER" id="PTHR14186">
    <property type="entry name" value="INSULIN-LIKE GROWTH FACTOR BINDING PROTEIN-RELATED"/>
    <property type="match status" value="1"/>
</dbReference>
<dbReference type="SUPFAM" id="SSF48726">
    <property type="entry name" value="Immunoglobulin"/>
    <property type="match status" value="1"/>
</dbReference>
<feature type="compositionally biased region" description="Acidic residues" evidence="6">
    <location>
        <begin position="290"/>
        <end position="301"/>
    </location>
</feature>
<accession>A0A9D3N1W7</accession>
<keyword evidence="4" id="KW-1015">Disulfide bond</keyword>
<evidence type="ECO:0000256" key="2">
    <source>
        <dbReference type="ARBA" id="ARBA00022525"/>
    </source>
</evidence>
<dbReference type="SMART" id="SM00409">
    <property type="entry name" value="IG"/>
    <property type="match status" value="1"/>
</dbReference>
<feature type="signal peptide" evidence="7">
    <location>
        <begin position="1"/>
        <end position="22"/>
    </location>
</feature>
<evidence type="ECO:0008006" key="13">
    <source>
        <dbReference type="Google" id="ProtNLM"/>
    </source>
</evidence>
<evidence type="ECO:0000313" key="12">
    <source>
        <dbReference type="Proteomes" id="UP001044222"/>
    </source>
</evidence>
<dbReference type="SMART" id="SM00408">
    <property type="entry name" value="IGc2"/>
    <property type="match status" value="1"/>
</dbReference>
<evidence type="ECO:0000259" key="8">
    <source>
        <dbReference type="PROSITE" id="PS50835"/>
    </source>
</evidence>
<dbReference type="InterPro" id="IPR003599">
    <property type="entry name" value="Ig_sub"/>
</dbReference>
<dbReference type="SUPFAM" id="SSF57184">
    <property type="entry name" value="Growth factor receptor domain"/>
    <property type="match status" value="1"/>
</dbReference>
<evidence type="ECO:0000313" key="11">
    <source>
        <dbReference type="EMBL" id="KAG5857333.1"/>
    </source>
</evidence>
<comment type="caution">
    <text evidence="11">The sequence shown here is derived from an EMBL/GenBank/DDBJ whole genome shotgun (WGS) entry which is preliminary data.</text>
</comment>
<dbReference type="FunFam" id="2.60.40.10:FF:000032">
    <property type="entry name" value="palladin isoform X1"/>
    <property type="match status" value="1"/>
</dbReference>
<feature type="region of interest" description="Disordered" evidence="6">
    <location>
        <begin position="277"/>
        <end position="301"/>
    </location>
</feature>
<dbReference type="InterPro" id="IPR011390">
    <property type="entry name" value="IGFBP_rP_mac25"/>
</dbReference>
<dbReference type="Pfam" id="PF00050">
    <property type="entry name" value="Kazal_1"/>
    <property type="match status" value="1"/>
</dbReference>
<dbReference type="GO" id="GO:0001558">
    <property type="term" value="P:regulation of cell growth"/>
    <property type="evidence" value="ECO:0007669"/>
    <property type="project" value="InterPro"/>
</dbReference>
<dbReference type="Gene3D" id="2.60.40.10">
    <property type="entry name" value="Immunoglobulins"/>
    <property type="match status" value="1"/>
</dbReference>
<gene>
    <name evidence="11" type="ORF">ANANG_G00018340</name>
</gene>
<dbReference type="CDD" id="cd00104">
    <property type="entry name" value="KAZAL_FS"/>
    <property type="match status" value="1"/>
</dbReference>
<keyword evidence="3 7" id="KW-0732">Signal</keyword>
<dbReference type="InterPro" id="IPR013783">
    <property type="entry name" value="Ig-like_fold"/>
</dbReference>
<sequence length="301" mass="33277">MAWFGVLVCVVGLDLYLPLSLGSPPQHRGWLRLWEEGEGCGACEERRCPPAPPSCPAGWVQDRCGCCEQCGNAEGQPCDPDGAQYFYGPCGEGLYCQRMDQRGHGAHGGHDPEPKCVCLSQGLTCGSDGRTYHNLCHLREVANQEDTTLRLAGQGPCYSPPQMTRMPRDLENHTGNYIIFSCEVSAYPLPQLNWKKEGNENFLPGDDPHVSVQSRGGPQRYTVSTWLQIEGLRLSDAGVYACVSRNALGEASASARLTVLRQGMREFDGNWEEDHHHYYDDTEETKNDSENSDPESGDYQG</sequence>
<dbReference type="PROSITE" id="PS51323">
    <property type="entry name" value="IGFBP_N_2"/>
    <property type="match status" value="1"/>
</dbReference>
<dbReference type="EMBL" id="JAFIRN010000001">
    <property type="protein sequence ID" value="KAG5857333.1"/>
    <property type="molecule type" value="Genomic_DNA"/>
</dbReference>
<evidence type="ECO:0000256" key="6">
    <source>
        <dbReference type="SAM" id="MobiDB-lite"/>
    </source>
</evidence>
<dbReference type="SUPFAM" id="SSF100895">
    <property type="entry name" value="Kazal-type serine protease inhibitors"/>
    <property type="match status" value="1"/>
</dbReference>
<name>A0A9D3N1W7_ANGAN</name>